<keyword evidence="2" id="KW-0732">Signal</keyword>
<dbReference type="EMBL" id="JBBYHV010000002">
    <property type="protein sequence ID" value="MEL1251379.1"/>
    <property type="molecule type" value="Genomic_DNA"/>
</dbReference>
<evidence type="ECO:0000313" key="4">
    <source>
        <dbReference type="Proteomes" id="UP001497045"/>
    </source>
</evidence>
<dbReference type="RefSeq" id="WP_341673932.1">
    <property type="nucleotide sequence ID" value="NZ_JBBYHV010000002.1"/>
</dbReference>
<proteinExistence type="predicted"/>
<evidence type="ECO:0000256" key="2">
    <source>
        <dbReference type="SAM" id="SignalP"/>
    </source>
</evidence>
<name>A0ABU9IH82_9SPHN</name>
<protein>
    <submittedName>
        <fullName evidence="3">Tetratricopeptide repeat protein</fullName>
    </submittedName>
</protein>
<dbReference type="SUPFAM" id="SSF48452">
    <property type="entry name" value="TPR-like"/>
    <property type="match status" value="1"/>
</dbReference>
<keyword evidence="4" id="KW-1185">Reference proteome</keyword>
<evidence type="ECO:0000256" key="1">
    <source>
        <dbReference type="PROSITE-ProRule" id="PRU00339"/>
    </source>
</evidence>
<evidence type="ECO:0000313" key="3">
    <source>
        <dbReference type="EMBL" id="MEL1251379.1"/>
    </source>
</evidence>
<dbReference type="InterPro" id="IPR019734">
    <property type="entry name" value="TPR_rpt"/>
</dbReference>
<dbReference type="SMART" id="SM00028">
    <property type="entry name" value="TPR"/>
    <property type="match status" value="1"/>
</dbReference>
<dbReference type="Pfam" id="PF14559">
    <property type="entry name" value="TPR_19"/>
    <property type="match status" value="1"/>
</dbReference>
<dbReference type="InterPro" id="IPR011990">
    <property type="entry name" value="TPR-like_helical_dom_sf"/>
</dbReference>
<dbReference type="PROSITE" id="PS50005">
    <property type="entry name" value="TPR"/>
    <property type="match status" value="1"/>
</dbReference>
<comment type="caution">
    <text evidence="3">The sequence shown here is derived from an EMBL/GenBank/DDBJ whole genome shotgun (WGS) entry which is preliminary data.</text>
</comment>
<feature type="chain" id="PRO_5046081414" evidence="2">
    <location>
        <begin position="21"/>
        <end position="120"/>
    </location>
</feature>
<sequence length="120" mass="12799">MLTAIIMAAMATAQAGPAPAFESDNETTREVAYESIATGDMAQAIARLEAARVENPGDPALLINLGAAYAATGEYARAEECYRQAIASEDRYDLELADGQWVDSRNAARMALLSLESRAN</sequence>
<accession>A0ABU9IH82</accession>
<feature type="repeat" description="TPR" evidence="1">
    <location>
        <begin position="59"/>
        <end position="92"/>
    </location>
</feature>
<dbReference type="Gene3D" id="1.25.40.10">
    <property type="entry name" value="Tetratricopeptide repeat domain"/>
    <property type="match status" value="1"/>
</dbReference>
<feature type="signal peptide" evidence="2">
    <location>
        <begin position="1"/>
        <end position="20"/>
    </location>
</feature>
<keyword evidence="1" id="KW-0802">TPR repeat</keyword>
<organism evidence="3 4">
    <name type="scientific">Aurantiacibacter gilvus</name>
    <dbReference type="NCBI Taxonomy" id="3139141"/>
    <lineage>
        <taxon>Bacteria</taxon>
        <taxon>Pseudomonadati</taxon>
        <taxon>Pseudomonadota</taxon>
        <taxon>Alphaproteobacteria</taxon>
        <taxon>Sphingomonadales</taxon>
        <taxon>Erythrobacteraceae</taxon>
        <taxon>Aurantiacibacter</taxon>
    </lineage>
</organism>
<reference evidence="3 4" key="1">
    <citation type="submission" date="2024-04" db="EMBL/GenBank/DDBJ databases">
        <title>Aurantiacibacter sp. DGU6 16S ribosomal RNA gene Genome sequencing and assembly.</title>
        <authorList>
            <person name="Park S."/>
        </authorList>
    </citation>
    <scope>NUCLEOTIDE SEQUENCE [LARGE SCALE GENOMIC DNA]</scope>
    <source>
        <strain evidence="3 4">DGU6</strain>
    </source>
</reference>
<dbReference type="Proteomes" id="UP001497045">
    <property type="component" value="Unassembled WGS sequence"/>
</dbReference>
<gene>
    <name evidence="3" type="ORF">AAEO60_11945</name>
</gene>